<organism evidence="2 3">
    <name type="scientific">Tothia fuscella</name>
    <dbReference type="NCBI Taxonomy" id="1048955"/>
    <lineage>
        <taxon>Eukaryota</taxon>
        <taxon>Fungi</taxon>
        <taxon>Dikarya</taxon>
        <taxon>Ascomycota</taxon>
        <taxon>Pezizomycotina</taxon>
        <taxon>Dothideomycetes</taxon>
        <taxon>Pleosporomycetidae</taxon>
        <taxon>Venturiales</taxon>
        <taxon>Cylindrosympodiaceae</taxon>
        <taxon>Tothia</taxon>
    </lineage>
</organism>
<proteinExistence type="predicted"/>
<gene>
    <name evidence="2" type="ORF">EJ08DRAFT_669386</name>
</gene>
<protein>
    <submittedName>
        <fullName evidence="2">Alpha/beta-hydrolase</fullName>
    </submittedName>
</protein>
<reference evidence="2" key="1">
    <citation type="journal article" date="2020" name="Stud. Mycol.">
        <title>101 Dothideomycetes genomes: a test case for predicting lifestyles and emergence of pathogens.</title>
        <authorList>
            <person name="Haridas S."/>
            <person name="Albert R."/>
            <person name="Binder M."/>
            <person name="Bloem J."/>
            <person name="Labutti K."/>
            <person name="Salamov A."/>
            <person name="Andreopoulos B."/>
            <person name="Baker S."/>
            <person name="Barry K."/>
            <person name="Bills G."/>
            <person name="Bluhm B."/>
            <person name="Cannon C."/>
            <person name="Castanera R."/>
            <person name="Culley D."/>
            <person name="Daum C."/>
            <person name="Ezra D."/>
            <person name="Gonzalez J."/>
            <person name="Henrissat B."/>
            <person name="Kuo A."/>
            <person name="Liang C."/>
            <person name="Lipzen A."/>
            <person name="Lutzoni F."/>
            <person name="Magnuson J."/>
            <person name="Mondo S."/>
            <person name="Nolan M."/>
            <person name="Ohm R."/>
            <person name="Pangilinan J."/>
            <person name="Park H.-J."/>
            <person name="Ramirez L."/>
            <person name="Alfaro M."/>
            <person name="Sun H."/>
            <person name="Tritt A."/>
            <person name="Yoshinaga Y."/>
            <person name="Zwiers L.-H."/>
            <person name="Turgeon B."/>
            <person name="Goodwin S."/>
            <person name="Spatafora J."/>
            <person name="Crous P."/>
            <person name="Grigoriev I."/>
        </authorList>
    </citation>
    <scope>NUCLEOTIDE SEQUENCE</scope>
    <source>
        <strain evidence="2">CBS 130266</strain>
    </source>
</reference>
<dbReference type="GO" id="GO:0016787">
    <property type="term" value="F:hydrolase activity"/>
    <property type="evidence" value="ECO:0007669"/>
    <property type="project" value="InterPro"/>
</dbReference>
<comment type="caution">
    <text evidence="2">The sequence shown here is derived from an EMBL/GenBank/DDBJ whole genome shotgun (WGS) entry which is preliminary data.</text>
</comment>
<name>A0A9P4NWE7_9PEZI</name>
<feature type="domain" description="Alpha/beta hydrolase fold-3" evidence="1">
    <location>
        <begin position="136"/>
        <end position="246"/>
    </location>
</feature>
<evidence type="ECO:0000313" key="2">
    <source>
        <dbReference type="EMBL" id="KAF2432628.1"/>
    </source>
</evidence>
<sequence>MARTRDELMRIGQIDPIYQAEVDKFPAPEKGRGIIALRRNRANHLATLRKYYPIPGPIPEVQERDMQVQMRDGVKITIRIYSPQDNLVPAGGSPLYVAYHEGGWCSGDLTDEEMNCRMFSKELGAVCVNVDYSAGFVVGGASAGGNISAILVLLARDESLNPPLTGQYLCVPAVLPPISVPAKYKQEYISWGENIHDPILKIGKDEIPYSSIEYTLKMDILSPLFNPAANPHGLENLPPAYFQDARVETKLDLYPGYGHMFWTNYPGIQKSREFVNDTLEGVRWLMKDSGS</sequence>
<dbReference type="Proteomes" id="UP000800235">
    <property type="component" value="Unassembled WGS sequence"/>
</dbReference>
<accession>A0A9P4NWE7</accession>
<keyword evidence="3" id="KW-1185">Reference proteome</keyword>
<dbReference type="AlphaFoldDB" id="A0A9P4NWE7"/>
<dbReference type="InterPro" id="IPR029058">
    <property type="entry name" value="AB_hydrolase_fold"/>
</dbReference>
<dbReference type="SUPFAM" id="SSF53474">
    <property type="entry name" value="alpha/beta-Hydrolases"/>
    <property type="match status" value="1"/>
</dbReference>
<dbReference type="Gene3D" id="3.40.50.1820">
    <property type="entry name" value="alpha/beta hydrolase"/>
    <property type="match status" value="2"/>
</dbReference>
<dbReference type="InterPro" id="IPR013094">
    <property type="entry name" value="AB_hydrolase_3"/>
</dbReference>
<dbReference type="OrthoDB" id="408631at2759"/>
<evidence type="ECO:0000313" key="3">
    <source>
        <dbReference type="Proteomes" id="UP000800235"/>
    </source>
</evidence>
<dbReference type="Pfam" id="PF07859">
    <property type="entry name" value="Abhydrolase_3"/>
    <property type="match status" value="1"/>
</dbReference>
<evidence type="ECO:0000259" key="1">
    <source>
        <dbReference type="Pfam" id="PF07859"/>
    </source>
</evidence>
<dbReference type="EMBL" id="MU007025">
    <property type="protein sequence ID" value="KAF2432628.1"/>
    <property type="molecule type" value="Genomic_DNA"/>
</dbReference>